<sequence>MATTNPWKQFSSLLPKSSRVIGTVSSHNANGTSTLTLRNGSTFTAKGQEVPVNSKALVEGGVVVRQVPTLPLFTSGV</sequence>
<organism evidence="1 2">
    <name type="scientific">Parendozoicomonas callyspongiae</name>
    <dbReference type="NCBI Taxonomy" id="2942213"/>
    <lineage>
        <taxon>Bacteria</taxon>
        <taxon>Pseudomonadati</taxon>
        <taxon>Pseudomonadota</taxon>
        <taxon>Gammaproteobacteria</taxon>
        <taxon>Oceanospirillales</taxon>
        <taxon>Endozoicomonadaceae</taxon>
        <taxon>Parendozoicomonas</taxon>
    </lineage>
</organism>
<comment type="caution">
    <text evidence="1">The sequence shown here is derived from an EMBL/GenBank/DDBJ whole genome shotgun (WGS) entry which is preliminary data.</text>
</comment>
<dbReference type="RefSeq" id="WP_249697456.1">
    <property type="nucleotide sequence ID" value="NZ_JAMFLX010000001.1"/>
</dbReference>
<dbReference type="Proteomes" id="UP001203338">
    <property type="component" value="Unassembled WGS sequence"/>
</dbReference>
<accession>A0ABT0PB73</accession>
<reference evidence="1 2" key="1">
    <citation type="submission" date="2022-05" db="EMBL/GenBank/DDBJ databases">
        <authorList>
            <person name="Park J.-S."/>
        </authorList>
    </citation>
    <scope>NUCLEOTIDE SEQUENCE [LARGE SCALE GENOMIC DNA]</scope>
    <source>
        <strain evidence="1 2">2012CJ34-2</strain>
    </source>
</reference>
<name>A0ABT0PB73_9GAMM</name>
<gene>
    <name evidence="1" type="ORF">M3P05_01485</name>
</gene>
<evidence type="ECO:0000313" key="1">
    <source>
        <dbReference type="EMBL" id="MCL6268625.1"/>
    </source>
</evidence>
<protein>
    <submittedName>
        <fullName evidence="1">Uncharacterized protein</fullName>
    </submittedName>
</protein>
<evidence type="ECO:0000313" key="2">
    <source>
        <dbReference type="Proteomes" id="UP001203338"/>
    </source>
</evidence>
<proteinExistence type="predicted"/>
<dbReference type="EMBL" id="JAMFLX010000001">
    <property type="protein sequence ID" value="MCL6268625.1"/>
    <property type="molecule type" value="Genomic_DNA"/>
</dbReference>
<keyword evidence="2" id="KW-1185">Reference proteome</keyword>